<feature type="domain" description="3-octaprenyl-4-hydroxybenzoate carboxy-lyase-like C-terminal" evidence="4">
    <location>
        <begin position="322"/>
        <end position="445"/>
    </location>
</feature>
<evidence type="ECO:0000259" key="2">
    <source>
        <dbReference type="Pfam" id="PF01977"/>
    </source>
</evidence>
<evidence type="ECO:0000313" key="6">
    <source>
        <dbReference type="Proteomes" id="UP001058072"/>
    </source>
</evidence>
<dbReference type="Pfam" id="PF20695">
    <property type="entry name" value="UbiD_N"/>
    <property type="match status" value="1"/>
</dbReference>
<dbReference type="Gene3D" id="3.40.1670.10">
    <property type="entry name" value="UbiD C-terminal domain-like"/>
    <property type="match status" value="2"/>
</dbReference>
<name>A0A9Q9FGC8_9FIRM</name>
<dbReference type="GO" id="GO:0005829">
    <property type="term" value="C:cytosol"/>
    <property type="evidence" value="ECO:0007669"/>
    <property type="project" value="TreeGrafter"/>
</dbReference>
<evidence type="ECO:0000313" key="5">
    <source>
        <dbReference type="EMBL" id="UUF09522.1"/>
    </source>
</evidence>
<evidence type="ECO:0000259" key="3">
    <source>
        <dbReference type="Pfam" id="PF20695"/>
    </source>
</evidence>
<evidence type="ECO:0000256" key="1">
    <source>
        <dbReference type="ARBA" id="ARBA00010021"/>
    </source>
</evidence>
<gene>
    <name evidence="5" type="ORF">J0J70_06115</name>
</gene>
<feature type="domain" description="3-octaprenyl-4-hydroxybenzoate carboxy-lyase-like C-terminal" evidence="4">
    <location>
        <begin position="472"/>
        <end position="569"/>
    </location>
</feature>
<dbReference type="Pfam" id="PF20696">
    <property type="entry name" value="UbiD_C"/>
    <property type="match status" value="2"/>
</dbReference>
<dbReference type="NCBIfam" id="TIGR00148">
    <property type="entry name" value="UbiD family decarboxylase"/>
    <property type="match status" value="1"/>
</dbReference>
<feature type="domain" description="3-octaprenyl-4-hydroxybenzoate carboxy-lyase-like Rift-related" evidence="2">
    <location>
        <begin position="122"/>
        <end position="317"/>
    </location>
</feature>
<dbReference type="InterPro" id="IPR049381">
    <property type="entry name" value="UbiD-like_C"/>
</dbReference>
<feature type="domain" description="3-octaprenyl-4-hydroxybenzoate carboxy-lyase-like N-terminal" evidence="3">
    <location>
        <begin position="11"/>
        <end position="83"/>
    </location>
</feature>
<dbReference type="GO" id="GO:0006744">
    <property type="term" value="P:ubiquinone biosynthetic process"/>
    <property type="evidence" value="ECO:0007669"/>
    <property type="project" value="TreeGrafter"/>
</dbReference>
<dbReference type="InterPro" id="IPR002830">
    <property type="entry name" value="UbiD"/>
</dbReference>
<dbReference type="EMBL" id="CP071250">
    <property type="protein sequence ID" value="UUF09522.1"/>
    <property type="molecule type" value="Genomic_DNA"/>
</dbReference>
<dbReference type="AlphaFoldDB" id="A0A9Q9FGC8"/>
<dbReference type="SUPFAM" id="SSF50475">
    <property type="entry name" value="FMN-binding split barrel"/>
    <property type="match status" value="1"/>
</dbReference>
<dbReference type="NCBIfam" id="TIGR03701">
    <property type="entry name" value="mena_SCO4490"/>
    <property type="match status" value="1"/>
</dbReference>
<dbReference type="SUPFAM" id="SSF143968">
    <property type="entry name" value="UbiD C-terminal domain-like"/>
    <property type="match status" value="2"/>
</dbReference>
<dbReference type="PANTHER" id="PTHR30108">
    <property type="entry name" value="3-OCTAPRENYL-4-HYDROXYBENZOATE CARBOXY-LYASE-RELATED"/>
    <property type="match status" value="1"/>
</dbReference>
<comment type="similarity">
    <text evidence="1">Belongs to the UbiD family.</text>
</comment>
<proteinExistence type="inferred from homology"/>
<evidence type="ECO:0000259" key="4">
    <source>
        <dbReference type="Pfam" id="PF20696"/>
    </source>
</evidence>
<sequence length="606" mass="69412">MAFKDIRSFMNLLEKRGELVRVTAEVDAELEITEITDRISKQYGPALLFENVKGSNYPVLINSMGSDDRMSWALGVNELDDLERDIANLINMQNYIKIPSLIRSIPNLMRLLAVFPWKLPMKGACQEVIEHHPDLSTLPVLKCWPEDGGRFFTLPLVMTKDPDTGVQNTGMYRMQIFDKNTTGMHWHWHKDGREIYDKYRQLGGKMPVSVAIGCDPAIIFSAIAPLPKMIDEMMFAGYLRKRPVKMVKSITNDIYVPADAEFILEGYVDVNEALRLEGPFGDHTGYYSLADMYPAFHVTCITHKKDAIYPATIVGRPPMEDCYMSKATERAFLPLLKMIYPEIVDYSLPFEGVFHNCVIVSIKKRFPGHGKKVMNSLWGMGQMMYAKMIIVVDEDINPHDTKIVANHIFKTLNLKEDLVFSQGPLDALDHSSATDHYGYRLGIDATRKFEVEGKMVEWKIAEQKDFTSYLETHPQIQSFDYPLQGVLQGCLIVSMKKQQSGDVQNLMHELWNQEEMAFNKFLIVVDEDVDAKDTSKVAWKVFNNIDAKRDLEIVEVSDQNFGHRVGIDATKKTTLDQHPRQWPNDIVMSDEIKEKVTRRWSEYGIN</sequence>
<dbReference type="Proteomes" id="UP001058072">
    <property type="component" value="Chromosome"/>
</dbReference>
<dbReference type="InterPro" id="IPR048304">
    <property type="entry name" value="UbiD_Rift_dom"/>
</dbReference>
<dbReference type="InterPro" id="IPR022390">
    <property type="entry name" value="HBDC"/>
</dbReference>
<dbReference type="PANTHER" id="PTHR30108:SF17">
    <property type="entry name" value="FERULIC ACID DECARBOXYLASE 1"/>
    <property type="match status" value="1"/>
</dbReference>
<accession>A0A9Q9FGC8</accession>
<dbReference type="Gene3D" id="1.20.5.570">
    <property type="entry name" value="Single helix bin"/>
    <property type="match status" value="1"/>
</dbReference>
<dbReference type="GO" id="GO:0008694">
    <property type="term" value="F:4-hydroxy-3-polyprenylbenzoate decarboxylase activity"/>
    <property type="evidence" value="ECO:0007669"/>
    <property type="project" value="TreeGrafter"/>
</dbReference>
<dbReference type="RefSeq" id="WP_212724661.1">
    <property type="nucleotide sequence ID" value="NZ_CP071250.1"/>
</dbReference>
<organism evidence="5 6">
    <name type="scientific">Turicibacter bilis</name>
    <dbReference type="NCBI Taxonomy" id="2735723"/>
    <lineage>
        <taxon>Bacteria</taxon>
        <taxon>Bacillati</taxon>
        <taxon>Bacillota</taxon>
        <taxon>Erysipelotrichia</taxon>
        <taxon>Erysipelotrichales</taxon>
        <taxon>Turicibacteraceae</taxon>
        <taxon>Turicibacter</taxon>
    </lineage>
</organism>
<protein>
    <submittedName>
        <fullName evidence="5">Menaquinone biosynthesis decarboxylase</fullName>
    </submittedName>
</protein>
<reference evidence="5" key="1">
    <citation type="submission" date="2021-03" db="EMBL/GenBank/DDBJ databases">
        <title>Comparative Genomics and Metabolomics in the genus Turicibacter.</title>
        <authorList>
            <person name="Maki J."/>
            <person name="Looft T."/>
        </authorList>
    </citation>
    <scope>NUCLEOTIDE SEQUENCE</scope>
    <source>
        <strain evidence="5">ISU324</strain>
    </source>
</reference>
<dbReference type="InterPro" id="IPR049383">
    <property type="entry name" value="UbiD-like_N"/>
</dbReference>
<dbReference type="Pfam" id="PF01977">
    <property type="entry name" value="UbiD"/>
    <property type="match status" value="1"/>
</dbReference>